<evidence type="ECO:0008006" key="3">
    <source>
        <dbReference type="Google" id="ProtNLM"/>
    </source>
</evidence>
<evidence type="ECO:0000313" key="1">
    <source>
        <dbReference type="EMBL" id="TCL36095.1"/>
    </source>
</evidence>
<reference evidence="1 2" key="1">
    <citation type="submission" date="2019-03" db="EMBL/GenBank/DDBJ databases">
        <title>Genomic Encyclopedia of Type Strains, Phase IV (KMG-IV): sequencing the most valuable type-strain genomes for metagenomic binning, comparative biology and taxonomic classification.</title>
        <authorList>
            <person name="Goeker M."/>
        </authorList>
    </citation>
    <scope>NUCLEOTIDE SEQUENCE [LARGE SCALE GENOMIC DNA]</scope>
    <source>
        <strain evidence="1 2">DSM 15969</strain>
    </source>
</reference>
<dbReference type="RefSeq" id="WP_243650556.1">
    <property type="nucleotide sequence ID" value="NZ_SLUI01000009.1"/>
</dbReference>
<name>A0A4R1Q3Z2_9FIRM</name>
<dbReference type="AlphaFoldDB" id="A0A4R1Q3Z2"/>
<sequence>MSYTMSVVLVSLALYGLWTLMRDIWQWFLEPRLIKPPGCSFLIFVRDQQEEIEELIRYLIYELELTEVECDAVVVDCGSSDLTPHILERLAAHSPVIHTVSLNEPSRSVSKLLPLCRGNIVHILDMTTRLTSREFMISVCALLSNDNKEIRIKNV</sequence>
<dbReference type="Gene3D" id="3.90.550.10">
    <property type="entry name" value="Spore Coat Polysaccharide Biosynthesis Protein SpsA, Chain A"/>
    <property type="match status" value="1"/>
</dbReference>
<organism evidence="1 2">
    <name type="scientific">Anaerospora hongkongensis</name>
    <dbReference type="NCBI Taxonomy" id="244830"/>
    <lineage>
        <taxon>Bacteria</taxon>
        <taxon>Bacillati</taxon>
        <taxon>Bacillota</taxon>
        <taxon>Negativicutes</taxon>
        <taxon>Selenomonadales</taxon>
        <taxon>Sporomusaceae</taxon>
        <taxon>Anaerospora</taxon>
    </lineage>
</organism>
<evidence type="ECO:0000313" key="2">
    <source>
        <dbReference type="Proteomes" id="UP000295063"/>
    </source>
</evidence>
<dbReference type="EMBL" id="SLUI01000009">
    <property type="protein sequence ID" value="TCL36095.1"/>
    <property type="molecule type" value="Genomic_DNA"/>
</dbReference>
<keyword evidence="2" id="KW-1185">Reference proteome</keyword>
<dbReference type="SUPFAM" id="SSF53448">
    <property type="entry name" value="Nucleotide-diphospho-sugar transferases"/>
    <property type="match status" value="1"/>
</dbReference>
<dbReference type="Proteomes" id="UP000295063">
    <property type="component" value="Unassembled WGS sequence"/>
</dbReference>
<dbReference type="InterPro" id="IPR029044">
    <property type="entry name" value="Nucleotide-diphossugar_trans"/>
</dbReference>
<proteinExistence type="predicted"/>
<gene>
    <name evidence="1" type="ORF">EV210_10944</name>
</gene>
<comment type="caution">
    <text evidence="1">The sequence shown here is derived from an EMBL/GenBank/DDBJ whole genome shotgun (WGS) entry which is preliminary data.</text>
</comment>
<accession>A0A4R1Q3Z2</accession>
<protein>
    <recommendedName>
        <fullName evidence="3">Glycosyl transferase family 2</fullName>
    </recommendedName>
</protein>